<dbReference type="AlphaFoldDB" id="A0A9N9D960"/>
<dbReference type="PANTHER" id="PTHR10019">
    <property type="entry name" value="SNF5"/>
    <property type="match status" value="1"/>
</dbReference>
<dbReference type="Pfam" id="PF04855">
    <property type="entry name" value="SNF5"/>
    <property type="match status" value="1"/>
</dbReference>
<protein>
    <submittedName>
        <fullName evidence="7">9216_t:CDS:1</fullName>
    </submittedName>
</protein>
<comment type="similarity">
    <text evidence="2">Belongs to the SNF5 family.</text>
</comment>
<keyword evidence="3" id="KW-0805">Transcription regulation</keyword>
<dbReference type="GO" id="GO:0000228">
    <property type="term" value="C:nuclear chromosome"/>
    <property type="evidence" value="ECO:0007669"/>
    <property type="project" value="InterPro"/>
</dbReference>
<dbReference type="OrthoDB" id="10258327at2759"/>
<dbReference type="GO" id="GO:0006338">
    <property type="term" value="P:chromatin remodeling"/>
    <property type="evidence" value="ECO:0007669"/>
    <property type="project" value="InterPro"/>
</dbReference>
<accession>A0A9N9D960</accession>
<organism evidence="7 8">
    <name type="scientific">Paraglomus occultum</name>
    <dbReference type="NCBI Taxonomy" id="144539"/>
    <lineage>
        <taxon>Eukaryota</taxon>
        <taxon>Fungi</taxon>
        <taxon>Fungi incertae sedis</taxon>
        <taxon>Mucoromycota</taxon>
        <taxon>Glomeromycotina</taxon>
        <taxon>Glomeromycetes</taxon>
        <taxon>Paraglomerales</taxon>
        <taxon>Paraglomeraceae</taxon>
        <taxon>Paraglomus</taxon>
    </lineage>
</organism>
<reference evidence="7" key="1">
    <citation type="submission" date="2021-06" db="EMBL/GenBank/DDBJ databases">
        <authorList>
            <person name="Kallberg Y."/>
            <person name="Tangrot J."/>
            <person name="Rosling A."/>
        </authorList>
    </citation>
    <scope>NUCLEOTIDE SEQUENCE</scope>
    <source>
        <strain evidence="7">IA702</strain>
    </source>
</reference>
<evidence type="ECO:0000313" key="7">
    <source>
        <dbReference type="EMBL" id="CAG8627239.1"/>
    </source>
</evidence>
<evidence type="ECO:0000256" key="5">
    <source>
        <dbReference type="ARBA" id="ARBA00023242"/>
    </source>
</evidence>
<keyword evidence="4" id="KW-0804">Transcription</keyword>
<gene>
    <name evidence="7" type="ORF">POCULU_LOCUS8710</name>
</gene>
<evidence type="ECO:0000256" key="4">
    <source>
        <dbReference type="ARBA" id="ARBA00023163"/>
    </source>
</evidence>
<evidence type="ECO:0000256" key="3">
    <source>
        <dbReference type="ARBA" id="ARBA00023015"/>
    </source>
</evidence>
<evidence type="ECO:0000313" key="8">
    <source>
        <dbReference type="Proteomes" id="UP000789572"/>
    </source>
</evidence>
<comment type="subcellular location">
    <subcellularLocation>
        <location evidence="1">Nucleus</location>
    </subcellularLocation>
</comment>
<feature type="compositionally biased region" description="Basic and acidic residues" evidence="6">
    <location>
        <begin position="422"/>
        <end position="434"/>
    </location>
</feature>
<evidence type="ECO:0000256" key="2">
    <source>
        <dbReference type="ARBA" id="ARBA00010239"/>
    </source>
</evidence>
<keyword evidence="5" id="KW-0539">Nucleus</keyword>
<evidence type="ECO:0000256" key="1">
    <source>
        <dbReference type="ARBA" id="ARBA00004123"/>
    </source>
</evidence>
<name>A0A9N9D960_9GLOM</name>
<feature type="compositionally biased region" description="Polar residues" evidence="6">
    <location>
        <begin position="406"/>
        <end position="415"/>
    </location>
</feature>
<dbReference type="Proteomes" id="UP000789572">
    <property type="component" value="Unassembled WGS sequence"/>
</dbReference>
<dbReference type="InterPro" id="IPR006939">
    <property type="entry name" value="SNF5"/>
</dbReference>
<proteinExistence type="inferred from homology"/>
<dbReference type="EMBL" id="CAJVPJ010002690">
    <property type="protein sequence ID" value="CAG8627239.1"/>
    <property type="molecule type" value="Genomic_DNA"/>
</dbReference>
<feature type="region of interest" description="Disordered" evidence="6">
    <location>
        <begin position="386"/>
        <end position="434"/>
    </location>
</feature>
<comment type="caution">
    <text evidence="7">The sequence shown here is derived from an EMBL/GenBank/DDBJ whole genome shotgun (WGS) entry which is preliminary data.</text>
</comment>
<keyword evidence="8" id="KW-1185">Reference proteome</keyword>
<evidence type="ECO:0000256" key="6">
    <source>
        <dbReference type="SAM" id="MobiDB-lite"/>
    </source>
</evidence>
<feature type="non-terminal residue" evidence="7">
    <location>
        <position position="462"/>
    </location>
</feature>
<sequence length="462" mass="51844">MSSRLQQPTMGYPMATYQTVTSTTSYPLPYASTSAYTTSVFPQSTPNYSPYPSTVFNTLYTASATTSSGTVRRTTRQAPYTSSFPVITTSSSTQATWSTYANRIKEGNTSLLLPAISRRRARAANANISYVEDSSDVDFDDDVRSNSGIATPGSRLPNAKTGTDDKIAQRRFMQKTKHVYKNHKELERNAEQKEVLIPIRLDIDFENYRLRDTFTWNLNEKLITPEDFAQILCNDLDIPEATFIPVIASSINSQIHDYEAAAEVEIPEEDNRVAIQIDVQSGRLYLRDRFEWDLSSDLTPEAFAKQLAADIGVGGEFAPLIAHNIREQLLRFKKERLVDGDRDQDPLTTVYRPVDTAEWAPILETLTPEELEKVVLDKERSIRRLRRENSRAGATARSRSLRPGTPRSSGLNPNIPSSPNPRKPEGKASRLAPEELEKWRCQHCAVDGHNTPLVRRGPNGAK</sequence>